<name>A0A7Z1MFJ2_9VIBR</name>
<gene>
    <name evidence="2" type="ORF">BCS90_24990</name>
</gene>
<reference evidence="2" key="2">
    <citation type="journal article" date="2018" name="Nature">
        <title>A major lineage of non-tailed dsDNA viruses as unrecognized killers of marine bacteria.</title>
        <authorList>
            <person name="Kauffman K.M."/>
            <person name="Hussain F.A."/>
            <person name="Yang J."/>
            <person name="Arevalo P."/>
            <person name="Brown J.M."/>
            <person name="Chang W.K."/>
            <person name="VanInsberghe D."/>
            <person name="Elsherbini J."/>
            <person name="Sharma R.S."/>
            <person name="Cutler M.B."/>
            <person name="Kelly L."/>
            <person name="Polz M.F."/>
        </authorList>
    </citation>
    <scope>NUCLEOTIDE SEQUENCE</scope>
    <source>
        <strain evidence="2">10N.222.46.E12</strain>
    </source>
</reference>
<keyword evidence="1" id="KW-0812">Transmembrane</keyword>
<dbReference type="AlphaFoldDB" id="A0A7Z1MFJ2"/>
<proteinExistence type="predicted"/>
<accession>A0A7Z1MFJ2</accession>
<evidence type="ECO:0000313" key="2">
    <source>
        <dbReference type="EMBL" id="PMP24880.1"/>
    </source>
</evidence>
<dbReference type="Pfam" id="PF05309">
    <property type="entry name" value="TraE"/>
    <property type="match status" value="1"/>
</dbReference>
<keyword evidence="1" id="KW-1133">Transmembrane helix</keyword>
<organism evidence="2">
    <name type="scientific">Vibrio cyclitrophicus</name>
    <dbReference type="NCBI Taxonomy" id="47951"/>
    <lineage>
        <taxon>Bacteria</taxon>
        <taxon>Pseudomonadati</taxon>
        <taxon>Pseudomonadota</taxon>
        <taxon>Gammaproteobacteria</taxon>
        <taxon>Vibrionales</taxon>
        <taxon>Vibrionaceae</taxon>
        <taxon>Vibrio</taxon>
    </lineage>
</organism>
<comment type="caution">
    <text evidence="2">The sequence shown here is derived from an EMBL/GenBank/DDBJ whole genome shotgun (WGS) entry which is preliminary data.</text>
</comment>
<reference evidence="2" key="1">
    <citation type="submission" date="2016-07" db="EMBL/GenBank/DDBJ databases">
        <authorList>
            <person name="Kauffman K."/>
            <person name="Arevalo P."/>
            <person name="Polz M.F."/>
        </authorList>
    </citation>
    <scope>NUCLEOTIDE SEQUENCE</scope>
    <source>
        <strain evidence="2">10N.222.46.E12</strain>
    </source>
</reference>
<protein>
    <submittedName>
        <fullName evidence="2">Type IV conjugative transfer system protein TraE</fullName>
    </submittedName>
</protein>
<keyword evidence="1" id="KW-0472">Membrane</keyword>
<dbReference type="NCBIfam" id="TIGR02761">
    <property type="entry name" value="TraE_TIGR"/>
    <property type="match status" value="1"/>
</dbReference>
<dbReference type="EMBL" id="MDBS01000061">
    <property type="protein sequence ID" value="PMP24880.1"/>
    <property type="molecule type" value="Genomic_DNA"/>
</dbReference>
<dbReference type="InterPro" id="IPR007973">
    <property type="entry name" value="Pilus_assembly_TraE"/>
</dbReference>
<evidence type="ECO:0000256" key="1">
    <source>
        <dbReference type="SAM" id="Phobius"/>
    </source>
</evidence>
<feature type="transmembrane region" description="Helical" evidence="1">
    <location>
        <begin position="15"/>
        <end position="39"/>
    </location>
</feature>
<sequence length="186" mass="20999">MLNKNNGEALKAARFLNYVFASAILVVSVATVGLGFALMSQNKTVQRTLVPPHIDRAFTVSNEAVDEAYLALMAEWWVHLKFNVTPANVKRQFNQLMTYVPSQYWSGLQDKLMREATFIIENDVTSFFEVHNIASNVDEMKIRVKGTLNKTIAGRKLEPEPVTYIIQTDYPLGLIELHSIAQEVPL</sequence>